<evidence type="ECO:0000313" key="6">
    <source>
        <dbReference type="EMBL" id="OGM98326.1"/>
    </source>
</evidence>
<keyword evidence="2 5" id="KW-0812">Transmembrane</keyword>
<dbReference type="GO" id="GO:0016020">
    <property type="term" value="C:membrane"/>
    <property type="evidence" value="ECO:0007669"/>
    <property type="project" value="UniProtKB-SubCell"/>
</dbReference>
<organism evidence="6 7">
    <name type="scientific">Candidatus Yanofskybacteria bacterium RIFCSPHIGHO2_01_FULL_41_26</name>
    <dbReference type="NCBI Taxonomy" id="1802661"/>
    <lineage>
        <taxon>Bacteria</taxon>
        <taxon>Candidatus Yanofskyibacteriota</taxon>
    </lineage>
</organism>
<dbReference type="Pfam" id="PF07681">
    <property type="entry name" value="DoxX"/>
    <property type="match status" value="1"/>
</dbReference>
<feature type="transmembrane region" description="Helical" evidence="5">
    <location>
        <begin position="62"/>
        <end position="95"/>
    </location>
</feature>
<sequence length="124" mass="14170">MLQSPRYSNSVLRIGLAIVFFWFGIDKFFHPNYWINAWVPQSVSLFAANFNIRPIDIIYISGVFEVLVGISLITNIFVPLFSSLAVLFLASIMFFLGFSEILVRDIGLAGALLSLVFWPRQRNY</sequence>
<evidence type="ECO:0000256" key="4">
    <source>
        <dbReference type="ARBA" id="ARBA00023136"/>
    </source>
</evidence>
<keyword evidence="3 5" id="KW-1133">Transmembrane helix</keyword>
<comment type="caution">
    <text evidence="6">The sequence shown here is derived from an EMBL/GenBank/DDBJ whole genome shotgun (WGS) entry which is preliminary data.</text>
</comment>
<proteinExistence type="predicted"/>
<dbReference type="STRING" id="1802661.A2649_03535"/>
<evidence type="ECO:0000256" key="2">
    <source>
        <dbReference type="ARBA" id="ARBA00022692"/>
    </source>
</evidence>
<dbReference type="InterPro" id="IPR032808">
    <property type="entry name" value="DoxX"/>
</dbReference>
<protein>
    <recommendedName>
        <fullName evidence="8">DoxX family protein</fullName>
    </recommendedName>
</protein>
<dbReference type="AlphaFoldDB" id="A0A1F8EBS9"/>
<feature type="transmembrane region" description="Helical" evidence="5">
    <location>
        <begin position="7"/>
        <end position="25"/>
    </location>
</feature>
<accession>A0A1F8EBS9</accession>
<reference evidence="6 7" key="1">
    <citation type="journal article" date="2016" name="Nat. Commun.">
        <title>Thousands of microbial genomes shed light on interconnected biogeochemical processes in an aquifer system.</title>
        <authorList>
            <person name="Anantharaman K."/>
            <person name="Brown C.T."/>
            <person name="Hug L.A."/>
            <person name="Sharon I."/>
            <person name="Castelle C.J."/>
            <person name="Probst A.J."/>
            <person name="Thomas B.C."/>
            <person name="Singh A."/>
            <person name="Wilkins M.J."/>
            <person name="Karaoz U."/>
            <person name="Brodie E.L."/>
            <person name="Williams K.H."/>
            <person name="Hubbard S.S."/>
            <person name="Banfield J.F."/>
        </authorList>
    </citation>
    <scope>NUCLEOTIDE SEQUENCE [LARGE SCALE GENOMIC DNA]</scope>
</reference>
<name>A0A1F8EBS9_9BACT</name>
<keyword evidence="4 5" id="KW-0472">Membrane</keyword>
<dbReference type="Proteomes" id="UP000176893">
    <property type="component" value="Unassembled WGS sequence"/>
</dbReference>
<evidence type="ECO:0000256" key="1">
    <source>
        <dbReference type="ARBA" id="ARBA00004141"/>
    </source>
</evidence>
<feature type="transmembrane region" description="Helical" evidence="5">
    <location>
        <begin position="101"/>
        <end position="118"/>
    </location>
</feature>
<evidence type="ECO:0000256" key="3">
    <source>
        <dbReference type="ARBA" id="ARBA00022989"/>
    </source>
</evidence>
<dbReference type="EMBL" id="MGJB01000017">
    <property type="protein sequence ID" value="OGM98326.1"/>
    <property type="molecule type" value="Genomic_DNA"/>
</dbReference>
<evidence type="ECO:0000313" key="7">
    <source>
        <dbReference type="Proteomes" id="UP000176893"/>
    </source>
</evidence>
<evidence type="ECO:0008006" key="8">
    <source>
        <dbReference type="Google" id="ProtNLM"/>
    </source>
</evidence>
<gene>
    <name evidence="6" type="ORF">A2649_03535</name>
</gene>
<evidence type="ECO:0000256" key="5">
    <source>
        <dbReference type="SAM" id="Phobius"/>
    </source>
</evidence>
<comment type="subcellular location">
    <subcellularLocation>
        <location evidence="1">Membrane</location>
        <topology evidence="1">Multi-pass membrane protein</topology>
    </subcellularLocation>
</comment>